<feature type="domain" description="Sas10 C-terminal" evidence="7">
    <location>
        <begin position="324"/>
        <end position="396"/>
    </location>
</feature>
<dbReference type="InterPro" id="IPR007146">
    <property type="entry name" value="Sas10/Utp3/C1D"/>
</dbReference>
<comment type="subcellular location">
    <subcellularLocation>
        <location evidence="1">Nucleus</location>
    </subcellularLocation>
</comment>
<dbReference type="Proteomes" id="UP000821837">
    <property type="component" value="Unassembled WGS sequence"/>
</dbReference>
<keyword evidence="5" id="KW-0175">Coiled coil</keyword>
<proteinExistence type="inferred from homology"/>
<keyword evidence="9" id="KW-1185">Reference proteome</keyword>
<dbReference type="VEuPathDB" id="VectorBase:RSAN_039828"/>
<feature type="compositionally biased region" description="Acidic residues" evidence="6">
    <location>
        <begin position="295"/>
        <end position="323"/>
    </location>
</feature>
<dbReference type="GO" id="GO:0000462">
    <property type="term" value="P:maturation of SSU-rRNA from tricistronic rRNA transcript (SSU-rRNA, 5.8S rRNA, LSU-rRNA)"/>
    <property type="evidence" value="ECO:0007669"/>
    <property type="project" value="TreeGrafter"/>
</dbReference>
<keyword evidence="4" id="KW-0539">Nucleus</keyword>
<evidence type="ECO:0000256" key="1">
    <source>
        <dbReference type="ARBA" id="ARBA00004123"/>
    </source>
</evidence>
<evidence type="ECO:0000313" key="9">
    <source>
        <dbReference type="Proteomes" id="UP000821837"/>
    </source>
</evidence>
<dbReference type="InterPro" id="IPR018972">
    <property type="entry name" value="Sas10_C_dom"/>
</dbReference>
<gene>
    <name evidence="8" type="ORF">HPB52_010114</name>
</gene>
<feature type="compositionally biased region" description="Basic residues" evidence="6">
    <location>
        <begin position="340"/>
        <end position="367"/>
    </location>
</feature>
<comment type="similarity">
    <text evidence="2">Belongs to the SAS10 family.</text>
</comment>
<accession>A0A9D4PVJ0</accession>
<evidence type="ECO:0000313" key="8">
    <source>
        <dbReference type="EMBL" id="KAH7956491.1"/>
    </source>
</evidence>
<feature type="coiled-coil region" evidence="5">
    <location>
        <begin position="38"/>
        <end position="66"/>
    </location>
</feature>
<feature type="region of interest" description="Disordered" evidence="6">
    <location>
        <begin position="287"/>
        <end position="369"/>
    </location>
</feature>
<dbReference type="GO" id="GO:0032040">
    <property type="term" value="C:small-subunit processome"/>
    <property type="evidence" value="ECO:0007669"/>
    <property type="project" value="TreeGrafter"/>
</dbReference>
<comment type="caution">
    <text evidence="8">The sequence shown here is derived from an EMBL/GenBank/DDBJ whole genome shotgun (WGS) entry which is preliminary data.</text>
</comment>
<dbReference type="EMBL" id="JABSTV010001250">
    <property type="protein sequence ID" value="KAH7956491.1"/>
    <property type="molecule type" value="Genomic_DNA"/>
</dbReference>
<keyword evidence="3" id="KW-0597">Phosphoprotein</keyword>
<sequence>MASDIEDEEDGLPDVKAWGKKKSTYYHTDFVDEDYAGITEDAAELARLEEQEARALQKRLVEQLDEEDFGLDLFQLPKEDTAEVSEKISKDLSKLSKREKLKLLSKDSAELLELVDDFKAKMIELRDTILPLAKLVDSGKVISMPAIEYVNLKRQLIVQYCTSITFYMILKAKRVPVANHPVIKRLISFRNLLKQLEPVDKRLATEVNINMLDMLSKGEDIVPLTASATKPQQKPKLSHITSRSFSYSHSAMKHDTRDVLLWQDKKRKNTEEEQAILDMYAEMRKKSRFEGSSGSEEEEEEDVELEPFDGEDQEQLEDEEEGGDDRRGITYQIAKNKGLTAKRKKEYRNPRVKHKMKYRKAKISRKGQVREVRTELQKYGGELSGIRAGVTRSIKMK</sequence>
<reference evidence="8" key="2">
    <citation type="submission" date="2021-09" db="EMBL/GenBank/DDBJ databases">
        <authorList>
            <person name="Jia N."/>
            <person name="Wang J."/>
            <person name="Shi W."/>
            <person name="Du L."/>
            <person name="Sun Y."/>
            <person name="Zhan W."/>
            <person name="Jiang J."/>
            <person name="Wang Q."/>
            <person name="Zhang B."/>
            <person name="Ji P."/>
            <person name="Sakyi L.B."/>
            <person name="Cui X."/>
            <person name="Yuan T."/>
            <person name="Jiang B."/>
            <person name="Yang W."/>
            <person name="Lam T.T.-Y."/>
            <person name="Chang Q."/>
            <person name="Ding S."/>
            <person name="Wang X."/>
            <person name="Zhu J."/>
            <person name="Ruan X."/>
            <person name="Zhao L."/>
            <person name="Wei J."/>
            <person name="Que T."/>
            <person name="Du C."/>
            <person name="Cheng J."/>
            <person name="Dai P."/>
            <person name="Han X."/>
            <person name="Huang E."/>
            <person name="Gao Y."/>
            <person name="Liu J."/>
            <person name="Shao H."/>
            <person name="Ye R."/>
            <person name="Li L."/>
            <person name="Wei W."/>
            <person name="Wang X."/>
            <person name="Wang C."/>
            <person name="Huo Q."/>
            <person name="Li W."/>
            <person name="Guo W."/>
            <person name="Chen H."/>
            <person name="Chen S."/>
            <person name="Zhou L."/>
            <person name="Zhou L."/>
            <person name="Ni X."/>
            <person name="Tian J."/>
            <person name="Zhou Y."/>
            <person name="Sheng Y."/>
            <person name="Liu T."/>
            <person name="Pan Y."/>
            <person name="Xia L."/>
            <person name="Li J."/>
            <person name="Zhao F."/>
            <person name="Cao W."/>
        </authorList>
    </citation>
    <scope>NUCLEOTIDE SEQUENCE</scope>
    <source>
        <strain evidence="8">Rsan-2018</strain>
        <tissue evidence="8">Larvae</tissue>
    </source>
</reference>
<dbReference type="PANTHER" id="PTHR13237:SF8">
    <property type="entry name" value="SOMETHING ABOUT SILENCING PROTEIN 10"/>
    <property type="match status" value="1"/>
</dbReference>
<dbReference type="Pfam" id="PF09368">
    <property type="entry name" value="Sas10"/>
    <property type="match status" value="1"/>
</dbReference>
<protein>
    <recommendedName>
        <fullName evidence="7">Sas10 C-terminal domain-containing protein</fullName>
    </recommendedName>
</protein>
<evidence type="ECO:0000256" key="6">
    <source>
        <dbReference type="SAM" id="MobiDB-lite"/>
    </source>
</evidence>
<dbReference type="AlphaFoldDB" id="A0A9D4PVJ0"/>
<evidence type="ECO:0000256" key="3">
    <source>
        <dbReference type="ARBA" id="ARBA00022553"/>
    </source>
</evidence>
<dbReference type="Pfam" id="PF04000">
    <property type="entry name" value="Sas10_Utp3"/>
    <property type="match status" value="1"/>
</dbReference>
<dbReference type="PANTHER" id="PTHR13237">
    <property type="entry name" value="SOMETHING ABOUT SILENCING PROTEIN 10-RELATED"/>
    <property type="match status" value="1"/>
</dbReference>
<evidence type="ECO:0000256" key="5">
    <source>
        <dbReference type="SAM" id="Coils"/>
    </source>
</evidence>
<name>A0A9D4PVJ0_RHISA</name>
<reference evidence="8" key="1">
    <citation type="journal article" date="2020" name="Cell">
        <title>Large-Scale Comparative Analyses of Tick Genomes Elucidate Their Genetic Diversity and Vector Capacities.</title>
        <authorList>
            <consortium name="Tick Genome and Microbiome Consortium (TIGMIC)"/>
            <person name="Jia N."/>
            <person name="Wang J."/>
            <person name="Shi W."/>
            <person name="Du L."/>
            <person name="Sun Y."/>
            <person name="Zhan W."/>
            <person name="Jiang J.F."/>
            <person name="Wang Q."/>
            <person name="Zhang B."/>
            <person name="Ji P."/>
            <person name="Bell-Sakyi L."/>
            <person name="Cui X.M."/>
            <person name="Yuan T.T."/>
            <person name="Jiang B.G."/>
            <person name="Yang W.F."/>
            <person name="Lam T.T."/>
            <person name="Chang Q.C."/>
            <person name="Ding S.J."/>
            <person name="Wang X.J."/>
            <person name="Zhu J.G."/>
            <person name="Ruan X.D."/>
            <person name="Zhao L."/>
            <person name="Wei J.T."/>
            <person name="Ye R.Z."/>
            <person name="Que T.C."/>
            <person name="Du C.H."/>
            <person name="Zhou Y.H."/>
            <person name="Cheng J.X."/>
            <person name="Dai P.F."/>
            <person name="Guo W.B."/>
            <person name="Han X.H."/>
            <person name="Huang E.J."/>
            <person name="Li L.F."/>
            <person name="Wei W."/>
            <person name="Gao Y.C."/>
            <person name="Liu J.Z."/>
            <person name="Shao H.Z."/>
            <person name="Wang X."/>
            <person name="Wang C.C."/>
            <person name="Yang T.C."/>
            <person name="Huo Q.B."/>
            <person name="Li W."/>
            <person name="Chen H.Y."/>
            <person name="Chen S.E."/>
            <person name="Zhou L.G."/>
            <person name="Ni X.B."/>
            <person name="Tian J.H."/>
            <person name="Sheng Y."/>
            <person name="Liu T."/>
            <person name="Pan Y.S."/>
            <person name="Xia L.Y."/>
            <person name="Li J."/>
            <person name="Zhao F."/>
            <person name="Cao W.C."/>
        </authorList>
    </citation>
    <scope>NUCLEOTIDE SEQUENCE</scope>
    <source>
        <strain evidence="8">Rsan-2018</strain>
    </source>
</reference>
<evidence type="ECO:0000256" key="4">
    <source>
        <dbReference type="ARBA" id="ARBA00023242"/>
    </source>
</evidence>
<evidence type="ECO:0000256" key="2">
    <source>
        <dbReference type="ARBA" id="ARBA00010979"/>
    </source>
</evidence>
<evidence type="ECO:0000259" key="7">
    <source>
        <dbReference type="Pfam" id="PF09368"/>
    </source>
</evidence>
<organism evidence="8 9">
    <name type="scientific">Rhipicephalus sanguineus</name>
    <name type="common">Brown dog tick</name>
    <name type="synonym">Ixodes sanguineus</name>
    <dbReference type="NCBI Taxonomy" id="34632"/>
    <lineage>
        <taxon>Eukaryota</taxon>
        <taxon>Metazoa</taxon>
        <taxon>Ecdysozoa</taxon>
        <taxon>Arthropoda</taxon>
        <taxon>Chelicerata</taxon>
        <taxon>Arachnida</taxon>
        <taxon>Acari</taxon>
        <taxon>Parasitiformes</taxon>
        <taxon>Ixodida</taxon>
        <taxon>Ixodoidea</taxon>
        <taxon>Ixodidae</taxon>
        <taxon>Rhipicephalinae</taxon>
        <taxon>Rhipicephalus</taxon>
        <taxon>Rhipicephalus</taxon>
    </lineage>
</organism>